<evidence type="ECO:0000313" key="3">
    <source>
        <dbReference type="Proteomes" id="UP000225706"/>
    </source>
</evidence>
<dbReference type="PROSITE" id="PS50005">
    <property type="entry name" value="TPR"/>
    <property type="match status" value="5"/>
</dbReference>
<feature type="repeat" description="TPR" evidence="1">
    <location>
        <begin position="232"/>
        <end position="265"/>
    </location>
</feature>
<reference evidence="3" key="1">
    <citation type="journal article" date="2017" name="bioRxiv">
        <title>Comparative analysis of the genomes of Stylophora pistillata and Acropora digitifera provides evidence for extensive differences between species of corals.</title>
        <authorList>
            <person name="Voolstra C.R."/>
            <person name="Li Y."/>
            <person name="Liew Y.J."/>
            <person name="Baumgarten S."/>
            <person name="Zoccola D."/>
            <person name="Flot J.-F."/>
            <person name="Tambutte S."/>
            <person name="Allemand D."/>
            <person name="Aranda M."/>
        </authorList>
    </citation>
    <scope>NUCLEOTIDE SEQUENCE [LARGE SCALE GENOMIC DNA]</scope>
</reference>
<dbReference type="Pfam" id="PF13424">
    <property type="entry name" value="TPR_12"/>
    <property type="match status" value="5"/>
</dbReference>
<protein>
    <submittedName>
        <fullName evidence="2">Tetratricopeptide repeat protein 28</fullName>
    </submittedName>
</protein>
<keyword evidence="1" id="KW-0802">TPR repeat</keyword>
<dbReference type="InterPro" id="IPR011990">
    <property type="entry name" value="TPR-like_helical_dom_sf"/>
</dbReference>
<dbReference type="OrthoDB" id="5986190at2759"/>
<dbReference type="PANTHER" id="PTHR10098">
    <property type="entry name" value="RAPSYN-RELATED"/>
    <property type="match status" value="1"/>
</dbReference>
<dbReference type="Proteomes" id="UP000225706">
    <property type="component" value="Unassembled WGS sequence"/>
</dbReference>
<dbReference type="Gene3D" id="1.25.40.10">
    <property type="entry name" value="Tetratricopeptide repeat domain"/>
    <property type="match status" value="4"/>
</dbReference>
<feature type="repeat" description="TPR" evidence="1">
    <location>
        <begin position="151"/>
        <end position="184"/>
    </location>
</feature>
<dbReference type="Pfam" id="PF13176">
    <property type="entry name" value="TPR_7"/>
    <property type="match status" value="1"/>
</dbReference>
<accession>A0A2B4SMP6</accession>
<feature type="repeat" description="TPR" evidence="1">
    <location>
        <begin position="310"/>
        <end position="343"/>
    </location>
</feature>
<dbReference type="SUPFAM" id="SSF48452">
    <property type="entry name" value="TPR-like"/>
    <property type="match status" value="3"/>
</dbReference>
<feature type="repeat" description="TPR" evidence="1">
    <location>
        <begin position="430"/>
        <end position="463"/>
    </location>
</feature>
<dbReference type="AlphaFoldDB" id="A0A2B4SMP6"/>
<dbReference type="SMART" id="SM00028">
    <property type="entry name" value="TPR"/>
    <property type="match status" value="12"/>
</dbReference>
<gene>
    <name evidence="2" type="primary">Ttc28</name>
    <name evidence="2" type="ORF">AWC38_SpisGene4821</name>
</gene>
<comment type="caution">
    <text evidence="2">The sequence shown here is derived from an EMBL/GenBank/DDBJ whole genome shotgun (WGS) entry which is preliminary data.</text>
</comment>
<feature type="repeat" description="TPR" evidence="1">
    <location>
        <begin position="272"/>
        <end position="305"/>
    </location>
</feature>
<name>A0A2B4SMP6_STYPI</name>
<dbReference type="Pfam" id="PF13181">
    <property type="entry name" value="TPR_8"/>
    <property type="match status" value="1"/>
</dbReference>
<proteinExistence type="predicted"/>
<evidence type="ECO:0000313" key="2">
    <source>
        <dbReference type="EMBL" id="PFX30379.1"/>
    </source>
</evidence>
<evidence type="ECO:0000256" key="1">
    <source>
        <dbReference type="PROSITE-ProRule" id="PRU00339"/>
    </source>
</evidence>
<dbReference type="PANTHER" id="PTHR10098:SF108">
    <property type="entry name" value="TETRATRICOPEPTIDE REPEAT PROTEIN 28"/>
    <property type="match status" value="1"/>
</dbReference>
<sequence length="694" mass="79231">MDKLTQELTFFLGYAVATFLTKTNRWTESIGFYSECLALWNKMSKRKPSPVMNLIERVIGEKVALGELFLFERGMKCYDLGEIKESINCFKKALPLYRQIGSKEREAWCRCRLGRSFHLAGQYETAMEHYKKVLSSIREISLHAMRQELQARVYNDIGEINHIRGRYEEAQMCYEKALKISIRLGKEEYQATSLNNLGVLNHNCLGKLHEALSFQEKALEIRRRLGCGREEGFSCNNIGGVYEALGDYEKALEYYRKSYKLSLEIKDKVLEGKNLYFIGKVHNILGQLQKAIEYHERALKIKLQTGVRTSGVLTDLGNHYLSLGDYEKASQYHKKAIKACEEIGDLEHLEICLNNACQVPFSLGEHEKAKSYLEKAIGVHESTGNKVNIVTTFCNISGVCRSAGQYQEAREYLEKALKISRETEHIQGKTAALYFMGSLNFSLGKYEQAIEYTEKALKIAKEISEKQREESCYALLGSVYFVRGQNERAIWYQNKALEMMKEIGKKDQSHINVLHNLGQTYSSQGNLSKACKTLLEGIEIHKSIRSSLKDETNKILLNDKNFPCYKSLSLLLLCERNFNQALLTLELGRSRALVDLMSKNYGINRNPAQNELTLNTLQSFLKEQKKNFLFIETFQTGCFALWFVDTGGSVKFKRVCVNASEEPGMDTSSLTLDDLQCEDRSLASLYGYDPFASL</sequence>
<dbReference type="EMBL" id="LSMT01000051">
    <property type="protein sequence ID" value="PFX30379.1"/>
    <property type="molecule type" value="Genomic_DNA"/>
</dbReference>
<dbReference type="InterPro" id="IPR019734">
    <property type="entry name" value="TPR_rpt"/>
</dbReference>
<keyword evidence="3" id="KW-1185">Reference proteome</keyword>
<organism evidence="2 3">
    <name type="scientific">Stylophora pistillata</name>
    <name type="common">Smooth cauliflower coral</name>
    <dbReference type="NCBI Taxonomy" id="50429"/>
    <lineage>
        <taxon>Eukaryota</taxon>
        <taxon>Metazoa</taxon>
        <taxon>Cnidaria</taxon>
        <taxon>Anthozoa</taxon>
        <taxon>Hexacorallia</taxon>
        <taxon>Scleractinia</taxon>
        <taxon>Astrocoeniina</taxon>
        <taxon>Pocilloporidae</taxon>
        <taxon>Stylophora</taxon>
    </lineage>
</organism>